<evidence type="ECO:0000313" key="2">
    <source>
        <dbReference type="EMBL" id="KAA8628971.1"/>
    </source>
</evidence>
<feature type="compositionally biased region" description="Polar residues" evidence="1">
    <location>
        <begin position="635"/>
        <end position="644"/>
    </location>
</feature>
<comment type="caution">
    <text evidence="2">The sequence shown here is derived from an EMBL/GenBank/DDBJ whole genome shotgun (WGS) entry which is preliminary data.</text>
</comment>
<proteinExistence type="predicted"/>
<reference evidence="2 3" key="1">
    <citation type="submission" date="2017-07" db="EMBL/GenBank/DDBJ databases">
        <title>Genome sequence of the Sordaria macrospora wild type strain R19027.</title>
        <authorList>
            <person name="Nowrousian M."/>
            <person name="Teichert I."/>
            <person name="Kueck U."/>
        </authorList>
    </citation>
    <scope>NUCLEOTIDE SEQUENCE [LARGE SCALE GENOMIC DNA]</scope>
    <source>
        <strain evidence="2 3">R19027</strain>
        <tissue evidence="2">Mycelium</tissue>
    </source>
</reference>
<feature type="compositionally biased region" description="Low complexity" evidence="1">
    <location>
        <begin position="63"/>
        <end position="87"/>
    </location>
</feature>
<feature type="region of interest" description="Disordered" evidence="1">
    <location>
        <begin position="635"/>
        <end position="679"/>
    </location>
</feature>
<name>A0A8S8ZJV9_SORMA</name>
<feature type="region of interest" description="Disordered" evidence="1">
    <location>
        <begin position="287"/>
        <end position="309"/>
    </location>
</feature>
<organism evidence="2 3">
    <name type="scientific">Sordaria macrospora</name>
    <dbReference type="NCBI Taxonomy" id="5147"/>
    <lineage>
        <taxon>Eukaryota</taxon>
        <taxon>Fungi</taxon>
        <taxon>Dikarya</taxon>
        <taxon>Ascomycota</taxon>
        <taxon>Pezizomycotina</taxon>
        <taxon>Sordariomycetes</taxon>
        <taxon>Sordariomycetidae</taxon>
        <taxon>Sordariales</taxon>
        <taxon>Sordariaceae</taxon>
        <taxon>Sordaria</taxon>
    </lineage>
</organism>
<feature type="region of interest" description="Disordered" evidence="1">
    <location>
        <begin position="800"/>
        <end position="825"/>
    </location>
</feature>
<evidence type="ECO:0000256" key="1">
    <source>
        <dbReference type="SAM" id="MobiDB-lite"/>
    </source>
</evidence>
<dbReference type="Pfam" id="PF12511">
    <property type="entry name" value="DUF3716"/>
    <property type="match status" value="2"/>
</dbReference>
<feature type="compositionally biased region" description="Basic and acidic residues" evidence="1">
    <location>
        <begin position="164"/>
        <end position="177"/>
    </location>
</feature>
<sequence>MAGHLQPPIFQLPDTDTSHIPTLKGTGLGNAPTSGFAFTPISPLRGRVTSSNPAISAATTAVQTSADESQSDSDSSSGTDSDSAQSSAEEDSGEEDSVAEGDEALDSEADTSEIESYLRDLDSNNVEGRHPAGDSDNGDEGDSDSDDDADNDDTSIDGGSLIFESDHEPSPEYDRVPNHGFGVQNDRELEPAQILSDIVQVPVGDLGVINPAQQPATMSAPTSMATTITVATVPTSTVPTKRKAGGEWDDARRKRVSEALKQRWADGRTAHVHDILRKHNAVKAKGEALGTPAGHPSASEAKAQDGALDPSARYAPIDIAASGRAYREWEVGGVPHTTHGAILPDGYQVGDGFFPWKCPVQKCVKSSETLHNLGQHFKVSNMLSHFGPPDPDTNVEQSAHHGHMFHDNQDGTLTDLGPWTEELLQNNMPRGRGAIVVSMEKTSASLDDSMQVDETIEKPSASVDNSMQLDKYMALDKVPLVTSSSEPVGDRASMWAYVEPLLVKHRGQAMPRGGYVYELSILPRVRELSINFEWQRGHPFMDSQPRDIAAVIIQLTGEPAATPCDKCKLGRGPWKGCIMISSKAEDGPLANIYSCAACFYHFGQTYCSHKSWGAERSRRILRSRGKNVESIQALTRSNIQSRPRSLTEHKEDNPQFDNQPLPPNNGQRSDELTKSTSTVHLTEDQKRLWDYIKPHLAFTKEVPEVGYIKELLSLPRVRDLVLPLSEPFAEKHTRDIAALIIQVTGDGLDGIPCTRCRREQGPLFKGGCVAIKTTAHPEARRVYQACANCTYDSKGGACSRGKGIPVRPQPPFPRKAPETNKGTDGVWLKRGGAGGGGAAWALALAAPRPPRQAAPAKATTSLVSAGEVQSAYMFDMEEWEVAPGRILKSNSDKPIGFAYSKAFLSTSHTVPVCNDVQFQVKTIHTGQTITMDPEDGQTRLVSVATGKLRVKVGDEPEVMIGQHGMFRIEPGQACTIENRVYVDATLHVTHLSGYF</sequence>
<feature type="compositionally biased region" description="Acidic residues" evidence="1">
    <location>
        <begin position="136"/>
        <end position="155"/>
    </location>
</feature>
<dbReference type="EMBL" id="NMPR01000155">
    <property type="protein sequence ID" value="KAA8628971.1"/>
    <property type="molecule type" value="Genomic_DNA"/>
</dbReference>
<feature type="region of interest" description="Disordered" evidence="1">
    <location>
        <begin position="1"/>
        <end position="183"/>
    </location>
</feature>
<dbReference type="Proteomes" id="UP000433876">
    <property type="component" value="Unassembled WGS sequence"/>
</dbReference>
<evidence type="ECO:0000313" key="3">
    <source>
        <dbReference type="Proteomes" id="UP000433876"/>
    </source>
</evidence>
<protein>
    <submittedName>
        <fullName evidence="2">Uncharacterized protein</fullName>
    </submittedName>
</protein>
<gene>
    <name evidence="2" type="ORF">SMACR_12873</name>
</gene>
<feature type="compositionally biased region" description="Polar residues" evidence="1">
    <location>
        <begin position="48"/>
        <end position="62"/>
    </location>
</feature>
<feature type="compositionally biased region" description="Basic and acidic residues" evidence="1">
    <location>
        <begin position="116"/>
        <end position="133"/>
    </location>
</feature>
<dbReference type="AlphaFoldDB" id="A0A8S8ZJV9"/>
<feature type="compositionally biased region" description="Acidic residues" evidence="1">
    <location>
        <begin position="88"/>
        <end position="113"/>
    </location>
</feature>
<accession>A0A8S8ZJV9</accession>
<dbReference type="InterPro" id="IPR022190">
    <property type="entry name" value="DUF3716"/>
</dbReference>